<evidence type="ECO:0000313" key="3">
    <source>
        <dbReference type="EMBL" id="TNN24074.1"/>
    </source>
</evidence>
<feature type="signal peptide" evidence="2">
    <location>
        <begin position="1"/>
        <end position="21"/>
    </location>
</feature>
<proteinExistence type="predicted"/>
<keyword evidence="2" id="KW-0732">Signal</keyword>
<evidence type="ECO:0000313" key="4">
    <source>
        <dbReference type="Proteomes" id="UP000314294"/>
    </source>
</evidence>
<evidence type="ECO:0000256" key="1">
    <source>
        <dbReference type="SAM" id="MobiDB-lite"/>
    </source>
</evidence>
<feature type="chain" id="PRO_5021359817" evidence="2">
    <location>
        <begin position="22"/>
        <end position="82"/>
    </location>
</feature>
<dbReference type="Proteomes" id="UP000314294">
    <property type="component" value="Unassembled WGS sequence"/>
</dbReference>
<protein>
    <submittedName>
        <fullName evidence="3">Uncharacterized protein</fullName>
    </submittedName>
</protein>
<accession>A0A4Z2E645</accession>
<dbReference type="AlphaFoldDB" id="A0A4Z2E645"/>
<keyword evidence="4" id="KW-1185">Reference proteome</keyword>
<dbReference type="EMBL" id="SRLO01016501">
    <property type="protein sequence ID" value="TNN24074.1"/>
    <property type="molecule type" value="Genomic_DNA"/>
</dbReference>
<reference evidence="3 4" key="1">
    <citation type="submission" date="2019-03" db="EMBL/GenBank/DDBJ databases">
        <title>First draft genome of Liparis tanakae, snailfish: a comprehensive survey of snailfish specific genes.</title>
        <authorList>
            <person name="Kim W."/>
            <person name="Song I."/>
            <person name="Jeong J.-H."/>
            <person name="Kim D."/>
            <person name="Kim S."/>
            <person name="Ryu S."/>
            <person name="Song J.Y."/>
            <person name="Lee S.K."/>
        </authorList>
    </citation>
    <scope>NUCLEOTIDE SEQUENCE [LARGE SCALE GENOMIC DNA]</scope>
    <source>
        <tissue evidence="3">Muscle</tissue>
    </source>
</reference>
<feature type="region of interest" description="Disordered" evidence="1">
    <location>
        <begin position="53"/>
        <end position="82"/>
    </location>
</feature>
<feature type="compositionally biased region" description="Acidic residues" evidence="1">
    <location>
        <begin position="66"/>
        <end position="76"/>
    </location>
</feature>
<sequence length="82" mass="8372">MSGTPLPAALLAHVLLGGCSALASVQNPARSERGANVSQPEPRANTFGLTYEHQTAGAASKGGRVDEDEGEDEGDVSAETLH</sequence>
<gene>
    <name evidence="3" type="ORF">EYF80_065803</name>
</gene>
<organism evidence="3 4">
    <name type="scientific">Liparis tanakae</name>
    <name type="common">Tanaka's snailfish</name>
    <dbReference type="NCBI Taxonomy" id="230148"/>
    <lineage>
        <taxon>Eukaryota</taxon>
        <taxon>Metazoa</taxon>
        <taxon>Chordata</taxon>
        <taxon>Craniata</taxon>
        <taxon>Vertebrata</taxon>
        <taxon>Euteleostomi</taxon>
        <taxon>Actinopterygii</taxon>
        <taxon>Neopterygii</taxon>
        <taxon>Teleostei</taxon>
        <taxon>Neoteleostei</taxon>
        <taxon>Acanthomorphata</taxon>
        <taxon>Eupercaria</taxon>
        <taxon>Perciformes</taxon>
        <taxon>Cottioidei</taxon>
        <taxon>Cottales</taxon>
        <taxon>Liparidae</taxon>
        <taxon>Liparis</taxon>
    </lineage>
</organism>
<name>A0A4Z2E645_9TELE</name>
<evidence type="ECO:0000256" key="2">
    <source>
        <dbReference type="SAM" id="SignalP"/>
    </source>
</evidence>
<comment type="caution">
    <text evidence="3">The sequence shown here is derived from an EMBL/GenBank/DDBJ whole genome shotgun (WGS) entry which is preliminary data.</text>
</comment>